<feature type="compositionally biased region" description="Basic and acidic residues" evidence="7">
    <location>
        <begin position="739"/>
        <end position="759"/>
    </location>
</feature>
<evidence type="ECO:0000256" key="3">
    <source>
        <dbReference type="ARBA" id="ARBA00022771"/>
    </source>
</evidence>
<feature type="compositionally biased region" description="Basic and acidic residues" evidence="7">
    <location>
        <begin position="487"/>
        <end position="516"/>
    </location>
</feature>
<dbReference type="PROSITE" id="PS50171">
    <property type="entry name" value="ZF_MATRIN"/>
    <property type="match status" value="1"/>
</dbReference>
<keyword evidence="4" id="KW-0862">Zinc</keyword>
<dbReference type="Pfam" id="PF12874">
    <property type="entry name" value="zf-met"/>
    <property type="match status" value="1"/>
</dbReference>
<keyword evidence="6" id="KW-0694">RNA-binding</keyword>
<evidence type="ECO:0000256" key="1">
    <source>
        <dbReference type="ARBA" id="ARBA00004123"/>
    </source>
</evidence>
<proteinExistence type="predicted"/>
<evidence type="ECO:0000259" key="9">
    <source>
        <dbReference type="PROSITE" id="PS50171"/>
    </source>
</evidence>
<dbReference type="SUPFAM" id="SSF57667">
    <property type="entry name" value="beta-beta-alpha zinc fingers"/>
    <property type="match status" value="1"/>
</dbReference>
<feature type="compositionally biased region" description="Basic and acidic residues" evidence="7">
    <location>
        <begin position="64"/>
        <end position="81"/>
    </location>
</feature>
<feature type="compositionally biased region" description="Acidic residues" evidence="7">
    <location>
        <begin position="519"/>
        <end position="531"/>
    </location>
</feature>
<keyword evidence="3" id="KW-0863">Zinc-finger</keyword>
<feature type="region of interest" description="Disordered" evidence="7">
    <location>
        <begin position="60"/>
        <end position="160"/>
    </location>
</feature>
<evidence type="ECO:0008006" key="12">
    <source>
        <dbReference type="Google" id="ProtNLM"/>
    </source>
</evidence>
<reference evidence="10" key="1">
    <citation type="submission" date="2025-08" db="UniProtKB">
        <authorList>
            <consortium name="Ensembl"/>
        </authorList>
    </citation>
    <scope>IDENTIFICATION</scope>
</reference>
<feature type="region of interest" description="Disordered" evidence="7">
    <location>
        <begin position="407"/>
        <end position="531"/>
    </location>
</feature>
<dbReference type="InterPro" id="IPR013087">
    <property type="entry name" value="Znf_C2H2_type"/>
</dbReference>
<feature type="compositionally biased region" description="Acidic residues" evidence="7">
    <location>
        <begin position="448"/>
        <end position="480"/>
    </location>
</feature>
<dbReference type="GO" id="GO:0005634">
    <property type="term" value="C:nucleus"/>
    <property type="evidence" value="ECO:0007669"/>
    <property type="project" value="UniProtKB-SubCell"/>
</dbReference>
<evidence type="ECO:0000256" key="7">
    <source>
        <dbReference type="SAM" id="MobiDB-lite"/>
    </source>
</evidence>
<evidence type="ECO:0000313" key="11">
    <source>
        <dbReference type="Proteomes" id="UP001108240"/>
    </source>
</evidence>
<reference evidence="10" key="2">
    <citation type="submission" date="2025-09" db="UniProtKB">
        <authorList>
            <consortium name="Ensembl"/>
        </authorList>
    </citation>
    <scope>IDENTIFICATION</scope>
</reference>
<dbReference type="InterPro" id="IPR035979">
    <property type="entry name" value="RBD_domain_sf"/>
</dbReference>
<dbReference type="SMART" id="SM00451">
    <property type="entry name" value="ZnF_U1"/>
    <property type="match status" value="2"/>
</dbReference>
<evidence type="ECO:0000313" key="10">
    <source>
        <dbReference type="Ensembl" id="ENSCCRP00000089239.2"/>
    </source>
</evidence>
<accession>A0A8C1FC48</accession>
<dbReference type="GeneTree" id="ENSGT00940000153322"/>
<keyword evidence="5" id="KW-0539">Nucleus</keyword>
<keyword evidence="2" id="KW-0479">Metal-binding</keyword>
<feature type="compositionally biased region" description="Low complexity" evidence="7">
    <location>
        <begin position="101"/>
        <end position="112"/>
    </location>
</feature>
<keyword evidence="11" id="KW-1185">Reference proteome</keyword>
<feature type="domain" description="Matrin-type" evidence="9">
    <location>
        <begin position="813"/>
        <end position="844"/>
    </location>
</feature>
<sequence length="887" mass="99627">MDTLDGGASEDTNEAETIGAQSLYATLGLSSEDVDALAQIPESEISVETLPNLIMQLKAKRAHKESATADTDYRDKSRISQDKLNTPEKCTSDRCRSPLTSSSARRSGSHGSHGSHEHHGRGEGHRKVERYTGGRKDLGHRKSSRERQSGDHVTEETESGDIPMVFPHKCSLCKCVLNSMKTWKDHLSGVRHKLRESERSTRSFPPPKRPCNSDWDQYMSTTSDHLYPPKPNTRVVVAKFPMGAVAVGELLELGKPFGTIVKHLVFPAKGFLEFNSHKEAQNMVSHFQLKPAFIKESAIILYLSPTVEGIYTPPKFDVPSPKRTKRSNAPSVVCFSRLPSGEGVEAEVLELAGMFGEVWQSKFTDCKALIEMVDWRDADIMVKYYYSNPLRIQGKSVKVSMSHITTLRENSPESVTRKSDSSKYSRQREESTSSNKDKSDSSNQEATEKEDELMESEDKVLEDEEGIQLEDEPGLLDEGSEGIVAKTEVKEKKEEEEKMEEEKPTTAEKENRERGSEQNQEEEGDLDDTEFPENIEDFVTLDELDNNAGDSSVPKDSKVVVVWPVKKTPDLMKDLYSLSAPFGSMVKHSLSTFKQEAMIELETAEKAQEMVQFYSNHKATICGRPVSVSMCLTMKTIESPSGRSVFISCLPNQRYLRQKYTDKSLFKLTKPFGKLTGYSLHRYQGTCYMQLESTKAAEKMVAQYSRRPCKFWGSVLKIAMCRKGDSLIRWRYPENAEERELKKETKEIKPSTERTENDQNQHSSLPDCEGVGGDPVCETKGSEENSQLDKTPLNPYQPDQIVGVNYVIPVTGFFCKLCNIFYTDEKRAKSEHCCSLEHYNNLKIVQKNHLFPVVCPGGRLRQGLYGGSVSGALVLVSAVFQGCRGPF</sequence>
<feature type="compositionally biased region" description="Basic and acidic residues" evidence="7">
    <location>
        <begin position="145"/>
        <end position="155"/>
    </location>
</feature>
<evidence type="ECO:0000256" key="5">
    <source>
        <dbReference type="ARBA" id="ARBA00023242"/>
    </source>
</evidence>
<dbReference type="InterPro" id="IPR003604">
    <property type="entry name" value="Matrin/U1-like-C_Znf_C2H2"/>
</dbReference>
<dbReference type="Ensembl" id="ENSCCRT00000096916.2">
    <property type="protein sequence ID" value="ENSCCRP00000089239.2"/>
    <property type="gene ID" value="ENSCCRG00000048423.2"/>
</dbReference>
<evidence type="ECO:0000256" key="6">
    <source>
        <dbReference type="PROSITE-ProRule" id="PRU00176"/>
    </source>
</evidence>
<dbReference type="Proteomes" id="UP001108240">
    <property type="component" value="Unplaced"/>
</dbReference>
<dbReference type="AlphaFoldDB" id="A0A8C1FC48"/>
<feature type="compositionally biased region" description="Basic and acidic residues" evidence="7">
    <location>
        <begin position="415"/>
        <end position="440"/>
    </location>
</feature>
<feature type="compositionally biased region" description="Basic and acidic residues" evidence="7">
    <location>
        <begin position="114"/>
        <end position="137"/>
    </location>
</feature>
<dbReference type="InterPro" id="IPR000504">
    <property type="entry name" value="RRM_dom"/>
</dbReference>
<dbReference type="SUPFAM" id="SSF54928">
    <property type="entry name" value="RNA-binding domain, RBD"/>
    <property type="match status" value="4"/>
</dbReference>
<dbReference type="InterPro" id="IPR036236">
    <property type="entry name" value="Znf_C2H2_sf"/>
</dbReference>
<dbReference type="InterPro" id="IPR012677">
    <property type="entry name" value="Nucleotide-bd_a/b_plait_sf"/>
</dbReference>
<evidence type="ECO:0000256" key="4">
    <source>
        <dbReference type="ARBA" id="ARBA00022833"/>
    </source>
</evidence>
<dbReference type="PROSITE" id="PS50102">
    <property type="entry name" value="RRM"/>
    <property type="match status" value="1"/>
</dbReference>
<organism evidence="10 11">
    <name type="scientific">Cyprinus carpio carpio</name>
    <dbReference type="NCBI Taxonomy" id="630221"/>
    <lineage>
        <taxon>Eukaryota</taxon>
        <taxon>Metazoa</taxon>
        <taxon>Chordata</taxon>
        <taxon>Craniata</taxon>
        <taxon>Vertebrata</taxon>
        <taxon>Euteleostomi</taxon>
        <taxon>Actinopterygii</taxon>
        <taxon>Neopterygii</taxon>
        <taxon>Teleostei</taxon>
        <taxon>Ostariophysi</taxon>
        <taxon>Cypriniformes</taxon>
        <taxon>Cyprinidae</taxon>
        <taxon>Cyprininae</taxon>
        <taxon>Cyprinus</taxon>
    </lineage>
</organism>
<name>A0A8C1FC48_CYPCA</name>
<evidence type="ECO:0000256" key="2">
    <source>
        <dbReference type="ARBA" id="ARBA00022723"/>
    </source>
</evidence>
<feature type="domain" description="RRM" evidence="8">
    <location>
        <begin position="643"/>
        <end position="723"/>
    </location>
</feature>
<protein>
    <recommendedName>
        <fullName evidence="12">Matrin-3-like</fullName>
    </recommendedName>
</protein>
<evidence type="ECO:0000259" key="8">
    <source>
        <dbReference type="PROSITE" id="PS50102"/>
    </source>
</evidence>
<dbReference type="OMA" id="HYMPFTR"/>
<comment type="subcellular location">
    <subcellularLocation>
        <location evidence="1">Nucleus</location>
    </subcellularLocation>
</comment>
<dbReference type="PANTHER" id="PTHR15592">
    <property type="entry name" value="MATRIN 3/NUCLEAR PROTEIN 220-RELATED"/>
    <property type="match status" value="1"/>
</dbReference>
<dbReference type="InterPro" id="IPR000690">
    <property type="entry name" value="Matrin/U1-C_Znf_C2H2"/>
</dbReference>
<dbReference type="Gene3D" id="3.30.70.330">
    <property type="match status" value="4"/>
</dbReference>
<feature type="region of interest" description="Disordered" evidence="7">
    <location>
        <begin position="739"/>
        <end position="772"/>
    </location>
</feature>
<dbReference type="GO" id="GO:0003723">
    <property type="term" value="F:RNA binding"/>
    <property type="evidence" value="ECO:0007669"/>
    <property type="project" value="UniProtKB-UniRule"/>
</dbReference>
<dbReference type="GO" id="GO:0008270">
    <property type="term" value="F:zinc ion binding"/>
    <property type="evidence" value="ECO:0007669"/>
    <property type="project" value="UniProtKB-KW"/>
</dbReference>